<dbReference type="RefSeq" id="WP_133493781.1">
    <property type="nucleotide sequence ID" value="NZ_BMLU01000001.1"/>
</dbReference>
<feature type="domain" description="Glycosyl hydrolase family 13 catalytic" evidence="1">
    <location>
        <begin position="11"/>
        <end position="726"/>
    </location>
</feature>
<evidence type="ECO:0000313" key="3">
    <source>
        <dbReference type="Proteomes" id="UP000295493"/>
    </source>
</evidence>
<gene>
    <name evidence="2" type="ORF">EV664_101145</name>
</gene>
<proteinExistence type="predicted"/>
<dbReference type="AlphaFoldDB" id="A0A4R6FZI1"/>
<dbReference type="GO" id="GO:0047470">
    <property type="term" value="F:(1,4)-alpha-D-glucan 1-alpha-D-glucosylmutase activity"/>
    <property type="evidence" value="ECO:0007669"/>
    <property type="project" value="TreeGrafter"/>
</dbReference>
<protein>
    <submittedName>
        <fullName evidence="2">Maltooligosyl trehalose synthase</fullName>
    </submittedName>
</protein>
<dbReference type="NCBIfam" id="TIGR02401">
    <property type="entry name" value="trehalose_TreY"/>
    <property type="match status" value="1"/>
</dbReference>
<dbReference type="GO" id="GO:0030980">
    <property type="term" value="P:alpha-glucan catabolic process"/>
    <property type="evidence" value="ECO:0007669"/>
    <property type="project" value="TreeGrafter"/>
</dbReference>
<dbReference type="SMART" id="SM00642">
    <property type="entry name" value="Aamy"/>
    <property type="match status" value="1"/>
</dbReference>
<dbReference type="Pfam" id="PF00128">
    <property type="entry name" value="Alpha-amylase"/>
    <property type="match status" value="1"/>
</dbReference>
<dbReference type="Gene3D" id="3.20.20.80">
    <property type="entry name" value="Glycosidases"/>
    <property type="match status" value="3"/>
</dbReference>
<dbReference type="CDD" id="cd11336">
    <property type="entry name" value="AmyAc_MTSase"/>
    <property type="match status" value="1"/>
</dbReference>
<dbReference type="PANTHER" id="PTHR10357:SF216">
    <property type="entry name" value="MALTOOLIGOSYL TREHALOSE SYNTHASE-RELATED"/>
    <property type="match status" value="1"/>
</dbReference>
<dbReference type="InterPro" id="IPR012767">
    <property type="entry name" value="Trehalose_TreY"/>
</dbReference>
<reference evidence="2 3" key="1">
    <citation type="submission" date="2019-03" db="EMBL/GenBank/DDBJ databases">
        <title>Genomic Encyclopedia of Type Strains, Phase IV (KMG-IV): sequencing the most valuable type-strain genomes for metagenomic binning, comparative biology and taxonomic classification.</title>
        <authorList>
            <person name="Goeker M."/>
        </authorList>
    </citation>
    <scope>NUCLEOTIDE SEQUENCE [LARGE SCALE GENOMIC DNA]</scope>
    <source>
        <strain evidence="2 3">DSM 25059</strain>
    </source>
</reference>
<accession>A0A4R6FZI1</accession>
<evidence type="ECO:0000313" key="2">
    <source>
        <dbReference type="EMBL" id="TDN86574.1"/>
    </source>
</evidence>
<dbReference type="InterPro" id="IPR017853">
    <property type="entry name" value="GH"/>
</dbReference>
<dbReference type="InterPro" id="IPR006047">
    <property type="entry name" value="GH13_cat_dom"/>
</dbReference>
<dbReference type="EMBL" id="SNWD01000001">
    <property type="protein sequence ID" value="TDN86574.1"/>
    <property type="molecule type" value="Genomic_DNA"/>
</dbReference>
<dbReference type="SUPFAM" id="SSF51445">
    <property type="entry name" value="(Trans)glycosidases"/>
    <property type="match status" value="1"/>
</dbReference>
<dbReference type="GO" id="GO:0005992">
    <property type="term" value="P:trehalose biosynthetic process"/>
    <property type="evidence" value="ECO:0007669"/>
    <property type="project" value="TreeGrafter"/>
</dbReference>
<name>A0A4R6FZI1_9SPHN</name>
<keyword evidence="3" id="KW-1185">Reference proteome</keyword>
<comment type="caution">
    <text evidence="2">The sequence shown here is derived from an EMBL/GenBank/DDBJ whole genome shotgun (WGS) entry which is preliminary data.</text>
</comment>
<organism evidence="2 3">
    <name type="scientific">Stakelama pacifica</name>
    <dbReference type="NCBI Taxonomy" id="517720"/>
    <lineage>
        <taxon>Bacteria</taxon>
        <taxon>Pseudomonadati</taxon>
        <taxon>Pseudomonadota</taxon>
        <taxon>Alphaproteobacteria</taxon>
        <taxon>Sphingomonadales</taxon>
        <taxon>Sphingomonadaceae</taxon>
        <taxon>Stakelama</taxon>
    </lineage>
</organism>
<sequence>MIPRATYRLQFHRDFTFADAQALIPYLDDLGISHIYASPVTTARSGSTHGYDVVDPTRINPELGGEAGLRALVDALHARGMGLIIDIVPNHMGVAGGENRWWNDVLRRGPESEFAGFFDIDWREKLVLPILGAPMPQVLADGHIGVGQDGDGAFLSIYGEHRVPIRPEDQEAAKAVTDADDLSPLIGRQHYRLAWWRCANDELNWRRFFTINDLAGLRVEDEAVFEATHALYFRLFGEGLIDGVRIDHVDGLSDPAAYLRRLRSRFDALARQHRGARDPAYIVVEKILAPGEPLPRDWPIHGTSGYDFMADATALLHDPAGEAPLTELWEAMSGETGDFEPYELRARQEMLSWGFAAQMDGCVEAFAELAASGQASAGWTRAMLRRAIERALWVFPVYRTYGPDAPPGDAPVRKAVRERAARFTPPGEAEMLDTLLDWLAGTGPGDSVLRAEAVRRFQQLSAPIAAKAVEDTAFYRYGRLLSLNDVGSDAGRFGLSPDGFFQRLEARAEAFPDAMLTGGTHDHKRGEDSRARLAVLSELPERWRTCVVDWEQTLGDSTRDVAPADRLMLYQALYAALPPDLSADDAKGLAAFAERVSAWQIKALREGKRRSSWEAPDSEYEAHCTALIEQLLDPARSPRFLTGLTGLVRDLSAPALAASLAQTGLRYLLPGVPDCYQGAELLDLTMVDPDNRRPVDYAHRREVLAGSAEGPGAAKLHLIRRLLGLRRAHPEPFLNGTLDRASVIGPRAGHVLAFTLPGGGDAIDVAVALHLGAELAGGDALVPGARWWGDTSIEFQGGARCEAHACFETGPVYATVRER</sequence>
<dbReference type="PANTHER" id="PTHR10357">
    <property type="entry name" value="ALPHA-AMYLASE FAMILY MEMBER"/>
    <property type="match status" value="1"/>
</dbReference>
<evidence type="ECO:0000259" key="1">
    <source>
        <dbReference type="SMART" id="SM00642"/>
    </source>
</evidence>
<dbReference type="Proteomes" id="UP000295493">
    <property type="component" value="Unassembled WGS sequence"/>
</dbReference>
<dbReference type="OrthoDB" id="9761577at2"/>